<dbReference type="InterPro" id="IPR013685">
    <property type="entry name" value="POTRA_FtsQ_type"/>
</dbReference>
<name>A0ABT5TZV7_9MICO</name>
<feature type="compositionally biased region" description="Low complexity" evidence="8">
    <location>
        <begin position="26"/>
        <end position="44"/>
    </location>
</feature>
<evidence type="ECO:0000256" key="2">
    <source>
        <dbReference type="ARBA" id="ARBA00022475"/>
    </source>
</evidence>
<organism evidence="11 12">
    <name type="scientific">Georgenia halotolerans</name>
    <dbReference type="NCBI Taxonomy" id="3028317"/>
    <lineage>
        <taxon>Bacteria</taxon>
        <taxon>Bacillati</taxon>
        <taxon>Actinomycetota</taxon>
        <taxon>Actinomycetes</taxon>
        <taxon>Micrococcales</taxon>
        <taxon>Bogoriellaceae</taxon>
        <taxon>Georgenia</taxon>
    </lineage>
</organism>
<dbReference type="Gene3D" id="3.10.20.310">
    <property type="entry name" value="membrane protein fhac"/>
    <property type="match status" value="1"/>
</dbReference>
<dbReference type="InterPro" id="IPR034746">
    <property type="entry name" value="POTRA"/>
</dbReference>
<keyword evidence="5 9" id="KW-1133">Transmembrane helix</keyword>
<evidence type="ECO:0000313" key="12">
    <source>
        <dbReference type="Proteomes" id="UP001165561"/>
    </source>
</evidence>
<evidence type="ECO:0000256" key="4">
    <source>
        <dbReference type="ARBA" id="ARBA00022692"/>
    </source>
</evidence>
<keyword evidence="2" id="KW-1003">Cell membrane</keyword>
<feature type="non-terminal residue" evidence="11">
    <location>
        <position position="175"/>
    </location>
</feature>
<evidence type="ECO:0000313" key="11">
    <source>
        <dbReference type="EMBL" id="MDD9206665.1"/>
    </source>
</evidence>
<sequence length="175" mass="18408">MRPPAAPRPTGRARDPRTEEGPARDGTPGPAAEGTAPEPAARVVVPRREPRSVAVRRGVGSVSTGLRDRLAERDAAARRLLLRKVLLTLLALAVLAAVGWLLLISSVLALRAEEVTVAGTGTTVQPGDVRAAVEPAIGTPLARVDVGQMRERVAAVPNVRSVDVARDWPHGLTVQ</sequence>
<evidence type="ECO:0000256" key="6">
    <source>
        <dbReference type="ARBA" id="ARBA00023136"/>
    </source>
</evidence>
<evidence type="ECO:0000256" key="1">
    <source>
        <dbReference type="ARBA" id="ARBA00004370"/>
    </source>
</evidence>
<keyword evidence="6 9" id="KW-0472">Membrane</keyword>
<dbReference type="Pfam" id="PF08478">
    <property type="entry name" value="POTRA_1"/>
    <property type="match status" value="1"/>
</dbReference>
<keyword evidence="7" id="KW-0131">Cell cycle</keyword>
<evidence type="ECO:0000256" key="9">
    <source>
        <dbReference type="SAM" id="Phobius"/>
    </source>
</evidence>
<comment type="subcellular location">
    <subcellularLocation>
        <location evidence="1">Membrane</location>
    </subcellularLocation>
</comment>
<keyword evidence="3" id="KW-0132">Cell division</keyword>
<evidence type="ECO:0000256" key="5">
    <source>
        <dbReference type="ARBA" id="ARBA00022989"/>
    </source>
</evidence>
<reference evidence="11" key="1">
    <citation type="submission" date="2023-02" db="EMBL/GenBank/DDBJ databases">
        <title>Georgenia sp.10Sc9-8, isolated from a soil sample collected from the Taklamakan desert.</title>
        <authorList>
            <person name="Liu S."/>
        </authorList>
    </citation>
    <scope>NUCLEOTIDE SEQUENCE</scope>
    <source>
        <strain evidence="11">10Sc9-8</strain>
    </source>
</reference>
<protein>
    <submittedName>
        <fullName evidence="11">FtsQ-type POTRA domain-containing protein</fullName>
    </submittedName>
</protein>
<comment type="caution">
    <text evidence="11">The sequence shown here is derived from an EMBL/GenBank/DDBJ whole genome shotgun (WGS) entry which is preliminary data.</text>
</comment>
<dbReference type="Proteomes" id="UP001165561">
    <property type="component" value="Unassembled WGS sequence"/>
</dbReference>
<keyword evidence="4 9" id="KW-0812">Transmembrane</keyword>
<feature type="domain" description="POTRA" evidence="10">
    <location>
        <begin position="110"/>
        <end position="175"/>
    </location>
</feature>
<proteinExistence type="predicted"/>
<gene>
    <name evidence="11" type="ORF">PU560_09335</name>
</gene>
<keyword evidence="12" id="KW-1185">Reference proteome</keyword>
<feature type="transmembrane region" description="Helical" evidence="9">
    <location>
        <begin position="85"/>
        <end position="110"/>
    </location>
</feature>
<dbReference type="PROSITE" id="PS51779">
    <property type="entry name" value="POTRA"/>
    <property type="match status" value="1"/>
</dbReference>
<accession>A0ABT5TZV7</accession>
<dbReference type="EMBL" id="JARACI010000946">
    <property type="protein sequence ID" value="MDD9206665.1"/>
    <property type="molecule type" value="Genomic_DNA"/>
</dbReference>
<evidence type="ECO:0000256" key="7">
    <source>
        <dbReference type="ARBA" id="ARBA00023306"/>
    </source>
</evidence>
<feature type="region of interest" description="Disordered" evidence="8">
    <location>
        <begin position="1"/>
        <end position="49"/>
    </location>
</feature>
<evidence type="ECO:0000256" key="8">
    <source>
        <dbReference type="SAM" id="MobiDB-lite"/>
    </source>
</evidence>
<feature type="compositionally biased region" description="Basic and acidic residues" evidence="8">
    <location>
        <begin position="12"/>
        <end position="23"/>
    </location>
</feature>
<evidence type="ECO:0000259" key="10">
    <source>
        <dbReference type="PROSITE" id="PS51779"/>
    </source>
</evidence>
<evidence type="ECO:0000256" key="3">
    <source>
        <dbReference type="ARBA" id="ARBA00022618"/>
    </source>
</evidence>